<organism evidence="22 23">
    <name type="scientific">Ictalurus punctatus</name>
    <name type="common">Channel catfish</name>
    <name type="synonym">Silurus punctatus</name>
    <dbReference type="NCBI Taxonomy" id="7998"/>
    <lineage>
        <taxon>Eukaryota</taxon>
        <taxon>Metazoa</taxon>
        <taxon>Chordata</taxon>
        <taxon>Craniata</taxon>
        <taxon>Vertebrata</taxon>
        <taxon>Euteleostomi</taxon>
        <taxon>Actinopterygii</taxon>
        <taxon>Neopterygii</taxon>
        <taxon>Teleostei</taxon>
        <taxon>Ostariophysi</taxon>
        <taxon>Siluriformes</taxon>
        <taxon>Ictaluridae</taxon>
        <taxon>Ictalurus</taxon>
    </lineage>
</organism>
<dbReference type="InterPro" id="IPR050127">
    <property type="entry name" value="Serine_Proteases_S1"/>
</dbReference>
<evidence type="ECO:0000256" key="1">
    <source>
        <dbReference type="ARBA" id="ARBA00004239"/>
    </source>
</evidence>
<keyword evidence="22" id="KW-1185">Reference proteome</keyword>
<evidence type="ECO:0000256" key="13">
    <source>
        <dbReference type="ARBA" id="ARBA00038868"/>
    </source>
</evidence>
<reference evidence="22" key="1">
    <citation type="journal article" date="2016" name="Nat. Commun.">
        <title>The channel catfish genome sequence provides insights into the evolution of scale formation in teleosts.</title>
        <authorList>
            <person name="Liu Z."/>
            <person name="Liu S."/>
            <person name="Yao J."/>
            <person name="Bao L."/>
            <person name="Zhang J."/>
            <person name="Li Y."/>
            <person name="Jiang C."/>
            <person name="Sun L."/>
            <person name="Wang R."/>
            <person name="Zhang Y."/>
            <person name="Zhou T."/>
            <person name="Zeng Q."/>
            <person name="Fu Q."/>
            <person name="Gao S."/>
            <person name="Li N."/>
            <person name="Koren S."/>
            <person name="Jiang Y."/>
            <person name="Zimin A."/>
            <person name="Xu P."/>
            <person name="Phillippy A.M."/>
            <person name="Geng X."/>
            <person name="Song L."/>
            <person name="Sun F."/>
            <person name="Li C."/>
            <person name="Wang X."/>
            <person name="Chen A."/>
            <person name="Jin Y."/>
            <person name="Yuan Z."/>
            <person name="Yang Y."/>
            <person name="Tan S."/>
            <person name="Peatman E."/>
            <person name="Lu J."/>
            <person name="Qin Z."/>
            <person name="Dunham R."/>
            <person name="Li Z."/>
            <person name="Sonstegard T."/>
            <person name="Feng J."/>
            <person name="Danzmann R.G."/>
            <person name="Schroeder S."/>
            <person name="Scheffler B."/>
            <person name="Duke M.V."/>
            <person name="Ballard L."/>
            <person name="Kucuktas H."/>
            <person name="Kaltenboeck L."/>
            <person name="Liu H."/>
            <person name="Armbruster J."/>
            <person name="Xie Y."/>
            <person name="Kirby M.L."/>
            <person name="Tian Y."/>
            <person name="Flanagan M.E."/>
            <person name="Mu W."/>
            <person name="Waldbieser G.C."/>
        </authorList>
    </citation>
    <scope>NUCLEOTIDE SEQUENCE [LARGE SCALE GENOMIC DNA]</scope>
    <source>
        <strain evidence="22">SDA103</strain>
    </source>
</reference>
<feature type="region of interest" description="Disordered" evidence="17">
    <location>
        <begin position="35"/>
        <end position="60"/>
    </location>
</feature>
<dbReference type="Pfam" id="PF00089">
    <property type="entry name" value="Trypsin"/>
    <property type="match status" value="1"/>
</dbReference>
<keyword evidence="8 16" id="KW-0378">Hydrolase</keyword>
<evidence type="ECO:0000256" key="5">
    <source>
        <dbReference type="ARBA" id="ARBA00022670"/>
    </source>
</evidence>
<feature type="signal peptide" evidence="18">
    <location>
        <begin position="1"/>
        <end position="20"/>
    </location>
</feature>
<feature type="chain" id="PRO_5039928372" description="trypsin" evidence="18">
    <location>
        <begin position="21"/>
        <end position="566"/>
    </location>
</feature>
<dbReference type="InterPro" id="IPR038178">
    <property type="entry name" value="Kringle_sf"/>
</dbReference>
<sequence>MLPLFFLLLSLQSLNQPAAAENERLLLKVKDGIAEDPAPASNETSDDYYEESPDNEQTNTNSQWLNELIEETDECDPNPCYNNGVCENDGDGDFKCSCPRPFKGKRCQTYINVCKNVRCGRGECVITDEEPFYACKCIAPFQPPYCRRPSACNPSPCLNGGTCVKGRTRAEFHCKCPENYSGQFCQVGPDDCYEGDGSSYRGFVSETVSGHECLPWNSHLIAFSAAENNDDNEVEEEDDGIGEHNYCRNPDGDIHPWCFIRFNNTLFWDECNVTHCPEPVLTPTEPTTNEEAEHVTITTPAPENEFTVCGKLWPSRITPRIFGGRKTKPGTHPWQASVQRRPRNSTHPFIHDCGGIVLNSCWILTAAHCIDKTYEMQVVLGGVDLDKHEAADQILAVEKYIVHDNYTEIDDVQYNDIALLKLKAVSEDGLCARETRFVKAACLPPGPFPDGMECSISGYGVTEKDESGSRQLLDTKVLLINQNRCMAPNVLGKVLDDSMFCAGRMQGGVDACQGDSGGPLVCKQNGTQYIYGVVSWGDGCGKKNKPGVYARVTQFLDWIKEKMHST</sequence>
<dbReference type="InterPro" id="IPR001314">
    <property type="entry name" value="Peptidase_S1A"/>
</dbReference>
<evidence type="ECO:0000256" key="14">
    <source>
        <dbReference type="PROSITE-ProRule" id="PRU00076"/>
    </source>
</evidence>
<dbReference type="PRINTS" id="PR00018">
    <property type="entry name" value="KRINGLE"/>
</dbReference>
<feature type="domain" description="Peptidase S1" evidence="21">
    <location>
        <begin position="321"/>
        <end position="564"/>
    </location>
</feature>
<evidence type="ECO:0000256" key="3">
    <source>
        <dbReference type="ARBA" id="ARBA00022536"/>
    </source>
</evidence>
<dbReference type="FunFam" id="2.40.20.10:FF:000001">
    <property type="entry name" value="Urokinase-type plasminogen activator"/>
    <property type="match status" value="1"/>
</dbReference>
<evidence type="ECO:0000256" key="6">
    <source>
        <dbReference type="ARBA" id="ARBA00022729"/>
    </source>
</evidence>
<evidence type="ECO:0000259" key="19">
    <source>
        <dbReference type="PROSITE" id="PS50026"/>
    </source>
</evidence>
<dbReference type="InterPro" id="IPR018056">
    <property type="entry name" value="Kringle_CS"/>
</dbReference>
<evidence type="ECO:0000256" key="12">
    <source>
        <dbReference type="ARBA" id="ARBA00036320"/>
    </source>
</evidence>
<proteinExistence type="predicted"/>
<evidence type="ECO:0000256" key="10">
    <source>
        <dbReference type="ARBA" id="ARBA00023157"/>
    </source>
</evidence>
<dbReference type="SUPFAM" id="SSF57440">
    <property type="entry name" value="Kringle-like"/>
    <property type="match status" value="1"/>
</dbReference>
<dbReference type="PANTHER" id="PTHR24264:SF40">
    <property type="entry name" value="HYALURONAN-BINDING PROTEIN 2"/>
    <property type="match status" value="1"/>
</dbReference>
<dbReference type="Proteomes" id="UP000221080">
    <property type="component" value="Chromosome 13"/>
</dbReference>
<dbReference type="Pfam" id="PF00051">
    <property type="entry name" value="Kringle"/>
    <property type="match status" value="1"/>
</dbReference>
<dbReference type="FunFam" id="2.40.10.10:FF:000069">
    <property type="entry name" value="Hyaluronan-binding protein 2"/>
    <property type="match status" value="1"/>
</dbReference>
<dbReference type="GO" id="GO:0006508">
    <property type="term" value="P:proteolysis"/>
    <property type="evidence" value="ECO:0007669"/>
    <property type="project" value="UniProtKB-KW"/>
</dbReference>
<dbReference type="SMART" id="SM00181">
    <property type="entry name" value="EGF"/>
    <property type="match status" value="3"/>
</dbReference>
<evidence type="ECO:0000256" key="11">
    <source>
        <dbReference type="ARBA" id="ARBA00023180"/>
    </source>
</evidence>
<dbReference type="PANTHER" id="PTHR24264">
    <property type="entry name" value="TRYPSIN-RELATED"/>
    <property type="match status" value="1"/>
</dbReference>
<evidence type="ECO:0000256" key="17">
    <source>
        <dbReference type="SAM" id="MobiDB-lite"/>
    </source>
</evidence>
<gene>
    <name evidence="23" type="primary">LOC108273724</name>
</gene>
<dbReference type="GeneID" id="108273724"/>
<dbReference type="PRINTS" id="PR00722">
    <property type="entry name" value="CHYMOTRYPSIN"/>
</dbReference>
<dbReference type="InterPro" id="IPR043504">
    <property type="entry name" value="Peptidase_S1_PA_chymotrypsin"/>
</dbReference>
<dbReference type="CDD" id="cd00054">
    <property type="entry name" value="EGF_CA"/>
    <property type="match status" value="2"/>
</dbReference>
<dbReference type="GO" id="GO:0004252">
    <property type="term" value="F:serine-type endopeptidase activity"/>
    <property type="evidence" value="ECO:0007669"/>
    <property type="project" value="UniProtKB-EC"/>
</dbReference>
<feature type="domain" description="EGF-like" evidence="19">
    <location>
        <begin position="71"/>
        <end position="108"/>
    </location>
</feature>
<dbReference type="SMART" id="SM00020">
    <property type="entry name" value="Tryp_SPc"/>
    <property type="match status" value="1"/>
</dbReference>
<keyword evidence="7" id="KW-0677">Repeat</keyword>
<evidence type="ECO:0000256" key="4">
    <source>
        <dbReference type="ARBA" id="ARBA00022572"/>
    </source>
</evidence>
<feature type="disulfide bond" evidence="14">
    <location>
        <begin position="98"/>
        <end position="107"/>
    </location>
</feature>
<evidence type="ECO:0000256" key="15">
    <source>
        <dbReference type="PROSITE-ProRule" id="PRU00121"/>
    </source>
</evidence>
<evidence type="ECO:0000259" key="20">
    <source>
        <dbReference type="PROSITE" id="PS50070"/>
    </source>
</evidence>
<name>A0A2D0S8U9_ICTPU</name>
<dbReference type="SUPFAM" id="SSF57196">
    <property type="entry name" value="EGF/Laminin"/>
    <property type="match status" value="1"/>
</dbReference>
<dbReference type="InterPro" id="IPR000742">
    <property type="entry name" value="EGF"/>
</dbReference>
<dbReference type="PROSITE" id="PS50026">
    <property type="entry name" value="EGF_3"/>
    <property type="match status" value="2"/>
</dbReference>
<evidence type="ECO:0000256" key="2">
    <source>
        <dbReference type="ARBA" id="ARBA00022525"/>
    </source>
</evidence>
<evidence type="ECO:0000313" key="22">
    <source>
        <dbReference type="Proteomes" id="UP000221080"/>
    </source>
</evidence>
<keyword evidence="9 16" id="KW-0720">Serine protease</keyword>
<dbReference type="STRING" id="7998.ENSIPUP00000024803"/>
<dbReference type="Gene3D" id="2.40.20.10">
    <property type="entry name" value="Plasminogen Kringle 4"/>
    <property type="match status" value="1"/>
</dbReference>
<dbReference type="SUPFAM" id="SSF50494">
    <property type="entry name" value="Trypsin-like serine proteases"/>
    <property type="match status" value="1"/>
</dbReference>
<evidence type="ECO:0000256" key="18">
    <source>
        <dbReference type="SAM" id="SignalP"/>
    </source>
</evidence>
<dbReference type="PROSITE" id="PS01186">
    <property type="entry name" value="EGF_2"/>
    <property type="match status" value="2"/>
</dbReference>
<comment type="caution">
    <text evidence="14">Lacks conserved residue(s) required for the propagation of feature annotation.</text>
</comment>
<dbReference type="KEGG" id="ipu:108273724"/>
<dbReference type="InterPro" id="IPR000001">
    <property type="entry name" value="Kringle"/>
</dbReference>
<keyword evidence="4 15" id="KW-0420">Kringle</keyword>
<dbReference type="Gene3D" id="2.40.10.10">
    <property type="entry name" value="Trypsin-like serine proteases"/>
    <property type="match status" value="1"/>
</dbReference>
<feature type="domain" description="Kringle" evidence="20">
    <location>
        <begin position="191"/>
        <end position="276"/>
    </location>
</feature>
<dbReference type="GO" id="GO:0005509">
    <property type="term" value="F:calcium ion binding"/>
    <property type="evidence" value="ECO:0007669"/>
    <property type="project" value="InterPro"/>
</dbReference>
<evidence type="ECO:0000256" key="7">
    <source>
        <dbReference type="ARBA" id="ARBA00022737"/>
    </source>
</evidence>
<dbReference type="Pfam" id="PF00008">
    <property type="entry name" value="EGF"/>
    <property type="match status" value="2"/>
</dbReference>
<dbReference type="RefSeq" id="XP_017338655.2">
    <property type="nucleotide sequence ID" value="XM_017483166.3"/>
</dbReference>
<evidence type="ECO:0000313" key="23">
    <source>
        <dbReference type="RefSeq" id="XP_017338655.2"/>
    </source>
</evidence>
<evidence type="ECO:0000259" key="21">
    <source>
        <dbReference type="PROSITE" id="PS50240"/>
    </source>
</evidence>
<dbReference type="InterPro" id="IPR033116">
    <property type="entry name" value="TRYPSIN_SER"/>
</dbReference>
<protein>
    <recommendedName>
        <fullName evidence="13">trypsin</fullName>
        <ecNumber evidence="13">3.4.21.4</ecNumber>
    </recommendedName>
</protein>
<keyword evidence="2" id="KW-0964">Secreted</keyword>
<dbReference type="OrthoDB" id="9937281at2759"/>
<dbReference type="Gene3D" id="2.10.25.10">
    <property type="entry name" value="Laminin"/>
    <property type="match status" value="2"/>
</dbReference>
<dbReference type="InterPro" id="IPR018114">
    <property type="entry name" value="TRYPSIN_HIS"/>
</dbReference>
<dbReference type="AlphaFoldDB" id="A0A2D0S8U9"/>
<dbReference type="PROSITE" id="PS50240">
    <property type="entry name" value="TRYPSIN_DOM"/>
    <property type="match status" value="1"/>
</dbReference>
<dbReference type="InterPro" id="IPR001881">
    <property type="entry name" value="EGF-like_Ca-bd_dom"/>
</dbReference>
<comment type="subcellular location">
    <subcellularLocation>
        <location evidence="1">Secreted</location>
        <location evidence="1">Extracellular space</location>
    </subcellularLocation>
</comment>
<reference evidence="23" key="2">
    <citation type="submission" date="2025-08" db="UniProtKB">
        <authorList>
            <consortium name="RefSeq"/>
        </authorList>
    </citation>
    <scope>IDENTIFICATION</scope>
    <source>
        <tissue evidence="23">Blood</tissue>
    </source>
</reference>
<dbReference type="InterPro" id="IPR013806">
    <property type="entry name" value="Kringle-like"/>
</dbReference>
<comment type="catalytic activity">
    <reaction evidence="12">
        <text>Preferential cleavage: Arg-|-Xaa, Lys-|-Xaa.</text>
        <dbReference type="EC" id="3.4.21.4"/>
    </reaction>
</comment>
<feature type="disulfide bond" evidence="14">
    <location>
        <begin position="157"/>
        <end position="174"/>
    </location>
</feature>
<dbReference type="PROSITE" id="PS50070">
    <property type="entry name" value="KRINGLE_2"/>
    <property type="match status" value="1"/>
</dbReference>
<feature type="compositionally biased region" description="Acidic residues" evidence="17">
    <location>
        <begin position="44"/>
        <end position="54"/>
    </location>
</feature>
<evidence type="ECO:0000256" key="8">
    <source>
        <dbReference type="ARBA" id="ARBA00022801"/>
    </source>
</evidence>
<keyword evidence="3 14" id="KW-0245">EGF-like domain</keyword>
<evidence type="ECO:0000256" key="9">
    <source>
        <dbReference type="ARBA" id="ARBA00022825"/>
    </source>
</evidence>
<feature type="domain" description="EGF-like" evidence="19">
    <location>
        <begin position="148"/>
        <end position="186"/>
    </location>
</feature>
<dbReference type="PROSITE" id="PS00022">
    <property type="entry name" value="EGF_1"/>
    <property type="match status" value="2"/>
</dbReference>
<evidence type="ECO:0000256" key="16">
    <source>
        <dbReference type="RuleBase" id="RU363034"/>
    </source>
</evidence>
<dbReference type="EC" id="3.4.21.4" evidence="13"/>
<dbReference type="PROSITE" id="PS00134">
    <property type="entry name" value="TRYPSIN_HIS"/>
    <property type="match status" value="1"/>
</dbReference>
<dbReference type="PROSITE" id="PS00135">
    <property type="entry name" value="TRYPSIN_SER"/>
    <property type="match status" value="1"/>
</dbReference>
<dbReference type="CDD" id="cd00108">
    <property type="entry name" value="KR"/>
    <property type="match status" value="1"/>
</dbReference>
<keyword evidence="6 18" id="KW-0732">Signal</keyword>
<accession>A0A2D0S8U9</accession>
<keyword evidence="11" id="KW-0325">Glycoprotein</keyword>
<feature type="disulfide bond" evidence="14">
    <location>
        <begin position="176"/>
        <end position="185"/>
    </location>
</feature>
<dbReference type="InterPro" id="IPR009003">
    <property type="entry name" value="Peptidase_S1_PA"/>
</dbReference>
<dbReference type="SMART" id="SM00130">
    <property type="entry name" value="KR"/>
    <property type="match status" value="1"/>
</dbReference>
<dbReference type="SMART" id="SM00179">
    <property type="entry name" value="EGF_CA"/>
    <property type="match status" value="2"/>
</dbReference>
<dbReference type="InterPro" id="IPR001254">
    <property type="entry name" value="Trypsin_dom"/>
</dbReference>
<keyword evidence="5 16" id="KW-0645">Protease</keyword>
<dbReference type="CDD" id="cd00190">
    <property type="entry name" value="Tryp_SPc"/>
    <property type="match status" value="1"/>
</dbReference>
<dbReference type="FunFam" id="2.10.25.10:FF:000321">
    <property type="entry name" value="Protein delta homolog 1"/>
    <property type="match status" value="1"/>
</dbReference>
<dbReference type="GO" id="GO:0005615">
    <property type="term" value="C:extracellular space"/>
    <property type="evidence" value="ECO:0007669"/>
    <property type="project" value="TreeGrafter"/>
</dbReference>
<keyword evidence="10 14" id="KW-1015">Disulfide bond</keyword>
<dbReference type="PROSITE" id="PS00021">
    <property type="entry name" value="KRINGLE_1"/>
    <property type="match status" value="1"/>
</dbReference>